<evidence type="ECO:0000313" key="1">
    <source>
        <dbReference type="EMBL" id="MED6277591.1"/>
    </source>
</evidence>
<reference evidence="1 2" key="1">
    <citation type="submission" date="2021-06" db="EMBL/GenBank/DDBJ databases">
        <authorList>
            <person name="Palmer J.M."/>
        </authorList>
    </citation>
    <scope>NUCLEOTIDE SEQUENCE [LARGE SCALE GENOMIC DNA]</scope>
    <source>
        <strain evidence="1 2">CL_MEX2019</strain>
        <tissue evidence="1">Muscle</tissue>
    </source>
</reference>
<evidence type="ECO:0000313" key="2">
    <source>
        <dbReference type="Proteomes" id="UP001352852"/>
    </source>
</evidence>
<name>A0ABU7DT08_9TELE</name>
<sequence length="117" mass="13257">MEGKQQMCGVRCSRHTRSELKPPCETLLITENTSLPLYLKQGEGSIMMWGIDGAKYRGILKYVRGCRRLETVTEVHFPLGQPKTARATIEVKIKANSYFKIDQSKSSPKSISCLQMF</sequence>
<comment type="caution">
    <text evidence="1">The sequence shown here is derived from an EMBL/GenBank/DDBJ whole genome shotgun (WGS) entry which is preliminary data.</text>
</comment>
<accession>A0ABU7DT08</accession>
<gene>
    <name evidence="1" type="ORF">CHARACLAT_015110</name>
</gene>
<dbReference type="Proteomes" id="UP001352852">
    <property type="component" value="Unassembled WGS sequence"/>
</dbReference>
<organism evidence="1 2">
    <name type="scientific">Characodon lateralis</name>
    <dbReference type="NCBI Taxonomy" id="208331"/>
    <lineage>
        <taxon>Eukaryota</taxon>
        <taxon>Metazoa</taxon>
        <taxon>Chordata</taxon>
        <taxon>Craniata</taxon>
        <taxon>Vertebrata</taxon>
        <taxon>Euteleostomi</taxon>
        <taxon>Actinopterygii</taxon>
        <taxon>Neopterygii</taxon>
        <taxon>Teleostei</taxon>
        <taxon>Neoteleostei</taxon>
        <taxon>Acanthomorphata</taxon>
        <taxon>Ovalentaria</taxon>
        <taxon>Atherinomorphae</taxon>
        <taxon>Cyprinodontiformes</taxon>
        <taxon>Goodeidae</taxon>
        <taxon>Characodon</taxon>
    </lineage>
</organism>
<protein>
    <submittedName>
        <fullName evidence="1">Uncharacterized protein</fullName>
    </submittedName>
</protein>
<keyword evidence="2" id="KW-1185">Reference proteome</keyword>
<dbReference type="EMBL" id="JAHUTJ010033948">
    <property type="protein sequence ID" value="MED6277591.1"/>
    <property type="molecule type" value="Genomic_DNA"/>
</dbReference>
<proteinExistence type="predicted"/>